<dbReference type="InterPro" id="IPR001608">
    <property type="entry name" value="Ala_racemase_N"/>
</dbReference>
<evidence type="ECO:0000256" key="1">
    <source>
        <dbReference type="ARBA" id="ARBA00005323"/>
    </source>
</evidence>
<dbReference type="CDD" id="cd06820">
    <property type="entry name" value="PLPDE_III_LS_D-TA_like"/>
    <property type="match status" value="1"/>
</dbReference>
<dbReference type="Pfam" id="PF14031">
    <property type="entry name" value="D-ser_dehydrat"/>
    <property type="match status" value="1"/>
</dbReference>
<keyword evidence="5" id="KW-1185">Reference proteome</keyword>
<dbReference type="AlphaFoldDB" id="A0AAE4Y817"/>
<dbReference type="GO" id="GO:0036088">
    <property type="term" value="P:D-serine catabolic process"/>
    <property type="evidence" value="ECO:0007669"/>
    <property type="project" value="TreeGrafter"/>
</dbReference>
<dbReference type="SMART" id="SM01119">
    <property type="entry name" value="D-ser_dehydrat"/>
    <property type="match status" value="1"/>
</dbReference>
<dbReference type="InterPro" id="IPR042208">
    <property type="entry name" value="D-ser_dehydrat-like_sf"/>
</dbReference>
<evidence type="ECO:0000313" key="4">
    <source>
        <dbReference type="EMBL" id="NBZ86874.1"/>
    </source>
</evidence>
<dbReference type="InterPro" id="IPR029066">
    <property type="entry name" value="PLP-binding_barrel"/>
</dbReference>
<evidence type="ECO:0000256" key="2">
    <source>
        <dbReference type="ARBA" id="ARBA00023239"/>
    </source>
</evidence>
<comment type="similarity">
    <text evidence="1">Belongs to the DSD1 family.</text>
</comment>
<feature type="domain" description="D-serine dehydratase-like" evidence="3">
    <location>
        <begin position="243"/>
        <end position="335"/>
    </location>
</feature>
<dbReference type="InterPro" id="IPR026956">
    <property type="entry name" value="D-ser_dehydrat-like_dom"/>
</dbReference>
<protein>
    <submittedName>
        <fullName evidence="4">D-TA family PLP-dependent enzyme</fullName>
    </submittedName>
</protein>
<dbReference type="InterPro" id="IPR051466">
    <property type="entry name" value="D-amino_acid_metab_enzyme"/>
</dbReference>
<gene>
    <name evidence="4" type="ORF">GV832_04710</name>
</gene>
<dbReference type="RefSeq" id="WP_168773678.1">
    <property type="nucleotide sequence ID" value="NZ_JAABNR010000003.1"/>
</dbReference>
<dbReference type="Gene3D" id="3.20.20.10">
    <property type="entry name" value="Alanine racemase"/>
    <property type="match status" value="1"/>
</dbReference>
<keyword evidence="2" id="KW-0456">Lyase</keyword>
<name>A0AAE4Y817_9RHOB</name>
<dbReference type="Gene3D" id="2.40.37.20">
    <property type="entry name" value="D-serine dehydratase-like domain"/>
    <property type="match status" value="1"/>
</dbReference>
<organism evidence="4 5">
    <name type="scientific">Stagnihabitans tardus</name>
    <dbReference type="NCBI Taxonomy" id="2699202"/>
    <lineage>
        <taxon>Bacteria</taxon>
        <taxon>Pseudomonadati</taxon>
        <taxon>Pseudomonadota</taxon>
        <taxon>Alphaproteobacteria</taxon>
        <taxon>Rhodobacterales</taxon>
        <taxon>Paracoccaceae</taxon>
        <taxon>Stagnihabitans</taxon>
    </lineage>
</organism>
<evidence type="ECO:0000259" key="3">
    <source>
        <dbReference type="SMART" id="SM01119"/>
    </source>
</evidence>
<dbReference type="GO" id="GO:0008721">
    <property type="term" value="F:D-serine ammonia-lyase activity"/>
    <property type="evidence" value="ECO:0007669"/>
    <property type="project" value="TreeGrafter"/>
</dbReference>
<accession>A0AAE4Y817</accession>
<dbReference type="EMBL" id="JAABNR010000003">
    <property type="protein sequence ID" value="NBZ86874.1"/>
    <property type="molecule type" value="Genomic_DNA"/>
</dbReference>
<dbReference type="Proteomes" id="UP001193501">
    <property type="component" value="Unassembled WGS sequence"/>
</dbReference>
<sequence length="352" mass="37812">MSIEDIETPAVLVDLTVVEANIHRTQQGFDQLGLGFRPHIKTHKIPYLARQQIQAGAIGIACQKISEAEVFAAEDFDDILLCYNLLSPDKIARARAIAEKTQLSLVADNLEVVAALSEGFRGVDEPLAVLVECDTGAGRCGVQSPQAACDLAVSIALAKGLRFGGLMTYPRADTEDQVESFLSQARDLILKELGACPTISGGGTPSLNHAGRMPCLTEYRAGTYIYNDRSLIARGACLESDCALTVLSTVVSRPTHDRAILDAGSKSLTSDLFGLTGHGLILNYPGAEIVALSEEHAHADFRHCATRPTIGEKLRIIPNHACPVSNLVDQVVFLRGEDVWRPFPVAARGCVI</sequence>
<comment type="caution">
    <text evidence="4">The sequence shown here is derived from an EMBL/GenBank/DDBJ whole genome shotgun (WGS) entry which is preliminary data.</text>
</comment>
<dbReference type="PANTHER" id="PTHR28004">
    <property type="entry name" value="ZGC:162816-RELATED"/>
    <property type="match status" value="1"/>
</dbReference>
<proteinExistence type="inferred from homology"/>
<evidence type="ECO:0000313" key="5">
    <source>
        <dbReference type="Proteomes" id="UP001193501"/>
    </source>
</evidence>
<reference evidence="4" key="1">
    <citation type="submission" date="2020-01" db="EMBL/GenBank/DDBJ databases">
        <authorList>
            <person name="Chen W.-M."/>
        </authorList>
    </citation>
    <scope>NUCLEOTIDE SEQUENCE</scope>
    <source>
        <strain evidence="4">CYK-10</strain>
    </source>
</reference>
<dbReference type="Pfam" id="PF01168">
    <property type="entry name" value="Ala_racemase_N"/>
    <property type="match status" value="1"/>
</dbReference>
<dbReference type="SUPFAM" id="SSF51419">
    <property type="entry name" value="PLP-binding barrel"/>
    <property type="match status" value="1"/>
</dbReference>
<dbReference type="PANTHER" id="PTHR28004:SF2">
    <property type="entry name" value="D-SERINE DEHYDRATASE"/>
    <property type="match status" value="1"/>
</dbReference>